<dbReference type="Proteomes" id="UP000229730">
    <property type="component" value="Unassembled WGS sequence"/>
</dbReference>
<dbReference type="OrthoDB" id="9815825at2"/>
<dbReference type="AlphaFoldDB" id="A0A2G4YRG0"/>
<gene>
    <name evidence="3" type="ORF">CRD36_08975</name>
</gene>
<dbReference type="GO" id="GO:0000166">
    <property type="term" value="F:nucleotide binding"/>
    <property type="evidence" value="ECO:0007669"/>
    <property type="project" value="InterPro"/>
</dbReference>
<evidence type="ECO:0000259" key="1">
    <source>
        <dbReference type="Pfam" id="PF01408"/>
    </source>
</evidence>
<dbReference type="RefSeq" id="WP_099472422.1">
    <property type="nucleotide sequence ID" value="NZ_CP041025.1"/>
</dbReference>
<keyword evidence="4" id="KW-1185">Reference proteome</keyword>
<reference evidence="3 4" key="1">
    <citation type="submission" date="2017-10" db="EMBL/GenBank/DDBJ databases">
        <title>Frigbacter circumglobatus gen. nov. sp. nov., isolated from sediment cultured in situ.</title>
        <authorList>
            <person name="Zhao Z."/>
        </authorList>
    </citation>
    <scope>NUCLEOTIDE SEQUENCE [LARGE SCALE GENOMIC DNA]</scope>
    <source>
        <strain evidence="3 4">ZYL</strain>
    </source>
</reference>
<dbReference type="Gene3D" id="3.40.50.720">
    <property type="entry name" value="NAD(P)-binding Rossmann-like Domain"/>
    <property type="match status" value="1"/>
</dbReference>
<dbReference type="FunCoup" id="A0A2G4YRG0">
    <property type="interactions" value="14"/>
</dbReference>
<comment type="caution">
    <text evidence="3">The sequence shown here is derived from an EMBL/GenBank/DDBJ whole genome shotgun (WGS) entry which is preliminary data.</text>
</comment>
<dbReference type="InParanoid" id="A0A2G4YRG0"/>
<name>A0A2G4YRG0_9PROT</name>
<dbReference type="SUPFAM" id="SSF51735">
    <property type="entry name" value="NAD(P)-binding Rossmann-fold domains"/>
    <property type="match status" value="1"/>
</dbReference>
<evidence type="ECO:0000259" key="2">
    <source>
        <dbReference type="Pfam" id="PF22725"/>
    </source>
</evidence>
<dbReference type="PANTHER" id="PTHR43377:SF1">
    <property type="entry name" value="BILIVERDIN REDUCTASE A"/>
    <property type="match status" value="1"/>
</dbReference>
<sequence>MSLEQTIKVTLLGLGNMGRNHLRILSMLKNIEIHYIFDVNEETLNNLSAQYGVNSTTDIDVALSGADAAVICSPTSLHYDHFILASKYVKSVFVEKPLADSLEKARKIKDVAEKEKIFVQTGFIERFNPAVMELKNIISKDKAINVDLTRTNKLSSRITDVDVILDLMIHDIDLALYLNGPISDVKAYGLKDNDLVAFASAFFIHENGAFSRVIASRITDKKIRSIQVTCENSFVNSDLLRKEISVSMQSQMKRDSNDAYIISSIEHQVELRPQEALLVELQSFILGCAGKTVSVPGVDAGLDALVVCDNIQRQIK</sequence>
<dbReference type="Pfam" id="PF22725">
    <property type="entry name" value="GFO_IDH_MocA_C3"/>
    <property type="match status" value="1"/>
</dbReference>
<dbReference type="InterPro" id="IPR055170">
    <property type="entry name" value="GFO_IDH_MocA-like_dom"/>
</dbReference>
<organism evidence="3 4">
    <name type="scientific">Paremcibacter congregatus</name>
    <dbReference type="NCBI Taxonomy" id="2043170"/>
    <lineage>
        <taxon>Bacteria</taxon>
        <taxon>Pseudomonadati</taxon>
        <taxon>Pseudomonadota</taxon>
        <taxon>Alphaproteobacteria</taxon>
        <taxon>Emcibacterales</taxon>
        <taxon>Emcibacteraceae</taxon>
        <taxon>Paremcibacter</taxon>
    </lineage>
</organism>
<feature type="domain" description="GFO/IDH/MocA-like oxidoreductase" evidence="2">
    <location>
        <begin position="163"/>
        <end position="232"/>
    </location>
</feature>
<dbReference type="SUPFAM" id="SSF55347">
    <property type="entry name" value="Glyceraldehyde-3-phosphate dehydrogenase-like, C-terminal domain"/>
    <property type="match status" value="1"/>
</dbReference>
<protein>
    <submittedName>
        <fullName evidence="3">Oxidoreductase</fullName>
    </submittedName>
</protein>
<accession>A0A2G4YRG0</accession>
<dbReference type="InterPro" id="IPR051450">
    <property type="entry name" value="Gfo/Idh/MocA_Oxidoreductases"/>
</dbReference>
<dbReference type="PANTHER" id="PTHR43377">
    <property type="entry name" value="BILIVERDIN REDUCTASE A"/>
    <property type="match status" value="1"/>
</dbReference>
<dbReference type="InterPro" id="IPR000683">
    <property type="entry name" value="Gfo/Idh/MocA-like_OxRdtase_N"/>
</dbReference>
<dbReference type="Gene3D" id="3.30.360.10">
    <property type="entry name" value="Dihydrodipicolinate Reductase, domain 2"/>
    <property type="match status" value="1"/>
</dbReference>
<dbReference type="Pfam" id="PF01408">
    <property type="entry name" value="GFO_IDH_MocA"/>
    <property type="match status" value="1"/>
</dbReference>
<evidence type="ECO:0000313" key="3">
    <source>
        <dbReference type="EMBL" id="PHZ84850.1"/>
    </source>
</evidence>
<evidence type="ECO:0000313" key="4">
    <source>
        <dbReference type="Proteomes" id="UP000229730"/>
    </source>
</evidence>
<proteinExistence type="predicted"/>
<dbReference type="InterPro" id="IPR036291">
    <property type="entry name" value="NAD(P)-bd_dom_sf"/>
</dbReference>
<dbReference type="EMBL" id="PDEM01000020">
    <property type="protein sequence ID" value="PHZ84850.1"/>
    <property type="molecule type" value="Genomic_DNA"/>
</dbReference>
<feature type="domain" description="Gfo/Idh/MocA-like oxidoreductase N-terminal" evidence="1">
    <location>
        <begin position="7"/>
        <end position="123"/>
    </location>
</feature>